<gene>
    <name evidence="3" type="ORF">SAMN05216175_105185</name>
</gene>
<keyword evidence="1" id="KW-0732">Signal</keyword>
<sequence>MKFSPTVLFTTMLLLAPGVSLADNSVSVSCSGNGSAVASSAGSYASVNCSGQSAAMPRGVPVTKKFKLQNYSTLSVSGTYNLIAKLGSENSVTITGDSNYLAKNEPTVRDAGLQISGPGNGESSYDIVVLATSLEKVRLSGAGNAEVTGYFPSGLSLKVSGAGNTKLDVATEQSIHIQRSGAGTISGAGSAASLQLEASGAGAVNLRNLKVKNASIEISGAVSLSICASQSATGTITGASSAKVYCEPAERAISTKGSSSVRYR</sequence>
<dbReference type="STRING" id="1045558.SAMN05216175_105185"/>
<dbReference type="InterPro" id="IPR021255">
    <property type="entry name" value="DUF2807"/>
</dbReference>
<protein>
    <submittedName>
        <fullName evidence="3">Putative auto-transporter adhesin, head GIN domain</fullName>
    </submittedName>
</protein>
<proteinExistence type="predicted"/>
<evidence type="ECO:0000313" key="4">
    <source>
        <dbReference type="Proteomes" id="UP000198623"/>
    </source>
</evidence>
<feature type="signal peptide" evidence="1">
    <location>
        <begin position="1"/>
        <end position="22"/>
    </location>
</feature>
<reference evidence="4" key="1">
    <citation type="submission" date="2016-10" db="EMBL/GenBank/DDBJ databases">
        <authorList>
            <person name="Varghese N."/>
            <person name="Submissions S."/>
        </authorList>
    </citation>
    <scope>NUCLEOTIDE SEQUENCE [LARGE SCALE GENOMIC DNA]</scope>
    <source>
        <strain evidence="4">CGMCC 1.10971</strain>
    </source>
</reference>
<accession>A0A1I2R3T1</accession>
<organism evidence="3 4">
    <name type="scientific">Neptunomonas qingdaonensis</name>
    <dbReference type="NCBI Taxonomy" id="1045558"/>
    <lineage>
        <taxon>Bacteria</taxon>
        <taxon>Pseudomonadati</taxon>
        <taxon>Pseudomonadota</taxon>
        <taxon>Gammaproteobacteria</taxon>
        <taxon>Oceanospirillales</taxon>
        <taxon>Oceanospirillaceae</taxon>
        <taxon>Neptunomonas</taxon>
    </lineage>
</organism>
<evidence type="ECO:0000313" key="3">
    <source>
        <dbReference type="EMBL" id="SFG32476.1"/>
    </source>
</evidence>
<feature type="chain" id="PRO_5011481436" evidence="1">
    <location>
        <begin position="23"/>
        <end position="264"/>
    </location>
</feature>
<name>A0A1I2R3T1_9GAMM</name>
<dbReference type="Proteomes" id="UP000198623">
    <property type="component" value="Unassembled WGS sequence"/>
</dbReference>
<dbReference type="Pfam" id="PF10988">
    <property type="entry name" value="DUF2807"/>
    <property type="match status" value="1"/>
</dbReference>
<keyword evidence="4" id="KW-1185">Reference proteome</keyword>
<dbReference type="Gene3D" id="2.160.20.120">
    <property type="match status" value="1"/>
</dbReference>
<dbReference type="AlphaFoldDB" id="A0A1I2R3T1"/>
<dbReference type="EMBL" id="FOOU01000005">
    <property type="protein sequence ID" value="SFG32476.1"/>
    <property type="molecule type" value="Genomic_DNA"/>
</dbReference>
<feature type="domain" description="Putative auto-transporter adhesin head GIN" evidence="2">
    <location>
        <begin position="70"/>
        <end position="248"/>
    </location>
</feature>
<evidence type="ECO:0000259" key="2">
    <source>
        <dbReference type="Pfam" id="PF10988"/>
    </source>
</evidence>
<evidence type="ECO:0000256" key="1">
    <source>
        <dbReference type="SAM" id="SignalP"/>
    </source>
</evidence>
<dbReference type="RefSeq" id="WP_090727266.1">
    <property type="nucleotide sequence ID" value="NZ_FOOU01000005.1"/>
</dbReference>